<keyword evidence="3" id="KW-1185">Reference proteome</keyword>
<evidence type="ECO:0000313" key="2">
    <source>
        <dbReference type="EMBL" id="KAJ6637552.1"/>
    </source>
</evidence>
<dbReference type="AlphaFoldDB" id="A0A9Q0MT85"/>
<sequence>IAKTQFAKGVIKNNVFIQTSSDQSNLNRNTTNIGYFRNPAMTSTMPHNTVTAIKPTVSAFKTNYPLKRPGSLPWDAADKPVIAYTLPPNMKTKLESALGQGILGSRSRTTKKMNVATTPVYEETALNGIIVQNFINHLSTTKSDIESTIPNPNQFFTTPTYEGDNMEPLLISNSNSFFPVNQGNIYYSNNDIKNTHGGVHLPPIVISRPANSNSSPDKQTMAHSPIFSTNAPSSSLPATIHPHITPRTPTQQPKINDPIKRVPHPTSNPLSAPTRRPPPVQFQKKKQQSVKVPTTTTFQNGLSPSIKVPVTNEQTSQSQASQPLVNVAGGMKIQASSYPQVAGQNTVPLILAPTKENSMNIYNALSPQQLQLNPLHPILTNSLNTFNAAIPQYPPNQGMSQPTPQIYN</sequence>
<organism evidence="2 3">
    <name type="scientific">Pseudolycoriella hygida</name>
    <dbReference type="NCBI Taxonomy" id="35572"/>
    <lineage>
        <taxon>Eukaryota</taxon>
        <taxon>Metazoa</taxon>
        <taxon>Ecdysozoa</taxon>
        <taxon>Arthropoda</taxon>
        <taxon>Hexapoda</taxon>
        <taxon>Insecta</taxon>
        <taxon>Pterygota</taxon>
        <taxon>Neoptera</taxon>
        <taxon>Endopterygota</taxon>
        <taxon>Diptera</taxon>
        <taxon>Nematocera</taxon>
        <taxon>Sciaroidea</taxon>
        <taxon>Sciaridae</taxon>
        <taxon>Pseudolycoriella</taxon>
    </lineage>
</organism>
<feature type="non-terminal residue" evidence="2">
    <location>
        <position position="408"/>
    </location>
</feature>
<evidence type="ECO:0000256" key="1">
    <source>
        <dbReference type="SAM" id="MobiDB-lite"/>
    </source>
</evidence>
<accession>A0A9Q0MT85</accession>
<dbReference type="Proteomes" id="UP001151699">
    <property type="component" value="Chromosome X"/>
</dbReference>
<comment type="caution">
    <text evidence="2">The sequence shown here is derived from an EMBL/GenBank/DDBJ whole genome shotgun (WGS) entry which is preliminary data.</text>
</comment>
<name>A0A9Q0MT85_9DIPT</name>
<feature type="compositionally biased region" description="Polar residues" evidence="1">
    <location>
        <begin position="209"/>
        <end position="237"/>
    </location>
</feature>
<protein>
    <submittedName>
        <fullName evidence="2">Uncharacterized protein</fullName>
    </submittedName>
</protein>
<reference evidence="2" key="1">
    <citation type="submission" date="2022-07" db="EMBL/GenBank/DDBJ databases">
        <authorList>
            <person name="Trinca V."/>
            <person name="Uliana J.V.C."/>
            <person name="Torres T.T."/>
            <person name="Ward R.J."/>
            <person name="Monesi N."/>
        </authorList>
    </citation>
    <scope>NUCLEOTIDE SEQUENCE</scope>
    <source>
        <strain evidence="2">HSMRA1968</strain>
        <tissue evidence="2">Whole embryos</tissue>
    </source>
</reference>
<dbReference type="EMBL" id="WJQU01000003">
    <property type="protein sequence ID" value="KAJ6637552.1"/>
    <property type="molecule type" value="Genomic_DNA"/>
</dbReference>
<evidence type="ECO:0000313" key="3">
    <source>
        <dbReference type="Proteomes" id="UP001151699"/>
    </source>
</evidence>
<proteinExistence type="predicted"/>
<feature type="non-terminal residue" evidence="2">
    <location>
        <position position="1"/>
    </location>
</feature>
<gene>
    <name evidence="2" type="ORF">Bhyg_10283</name>
</gene>
<feature type="region of interest" description="Disordered" evidence="1">
    <location>
        <begin position="207"/>
        <end position="319"/>
    </location>
</feature>
<feature type="compositionally biased region" description="Low complexity" evidence="1">
    <location>
        <begin position="239"/>
        <end position="253"/>
    </location>
</feature>